<dbReference type="AlphaFoldDB" id="A0A1H0SZN0"/>
<dbReference type="InterPro" id="IPR015943">
    <property type="entry name" value="WD40/YVTN_repeat-like_dom_sf"/>
</dbReference>
<sequence length="376" mass="38303">MKALALIGISLVTGTSLLLAGPASAGPPDPGDRERPAVFVQTDSLTGNAIVAYRAAPDGTLRPAGTYPTGGLGGQLAGSVVDHLASQGSLQWDERHRQLFAVNAGSDTITVFDVRGDALVRSQVVSSGGRFPVSLAVRDDEVYVLNALGGGSIQGFARHDGRLTELPGRHRELGLDPGGAPEFTHTPGQIAVTPDGRDLLVTTKAATSSIDVFPIDRSGRPADQPIVTSLPGAVPFAMAFDGHGRLLVAEAGTNAVATFNIGFDGHLRGVDQASTGQAATCWVVSVGRHIYVSNAGSADLSGFTVDRHGRLVTLGTTGTDSGTVDAAASGDGRYLYVQTGAAGLVDEFAINSGGSLTRIGTVTVPGATGGEGIATR</sequence>
<gene>
    <name evidence="2" type="ORF">SAMN04515671_4384</name>
</gene>
<dbReference type="Gene3D" id="2.130.10.10">
    <property type="entry name" value="YVTN repeat-like/Quinoprotein amine dehydrogenase"/>
    <property type="match status" value="3"/>
</dbReference>
<name>A0A1H0SZN0_9ACTN</name>
<dbReference type="GO" id="GO:0017057">
    <property type="term" value="F:6-phosphogluconolactonase activity"/>
    <property type="evidence" value="ECO:0007669"/>
    <property type="project" value="TreeGrafter"/>
</dbReference>
<dbReference type="Proteomes" id="UP000198741">
    <property type="component" value="Chromosome I"/>
</dbReference>
<proteinExistence type="predicted"/>
<protein>
    <submittedName>
        <fullName evidence="2">6-phosphogluconolactonase, cycloisomerase 2 family</fullName>
    </submittedName>
</protein>
<dbReference type="SUPFAM" id="SSF50969">
    <property type="entry name" value="YVTN repeat-like/Quinoprotein amine dehydrogenase"/>
    <property type="match status" value="1"/>
</dbReference>
<dbReference type="PANTHER" id="PTHR30344">
    <property type="entry name" value="6-PHOSPHOGLUCONOLACTONASE-RELATED"/>
    <property type="match status" value="1"/>
</dbReference>
<evidence type="ECO:0000256" key="1">
    <source>
        <dbReference type="SAM" id="SignalP"/>
    </source>
</evidence>
<dbReference type="GO" id="GO:0016853">
    <property type="term" value="F:isomerase activity"/>
    <property type="evidence" value="ECO:0007669"/>
    <property type="project" value="UniProtKB-KW"/>
</dbReference>
<keyword evidence="2" id="KW-0413">Isomerase</keyword>
<organism evidence="2 3">
    <name type="scientific">Nakamurella panacisegetis</name>
    <dbReference type="NCBI Taxonomy" id="1090615"/>
    <lineage>
        <taxon>Bacteria</taxon>
        <taxon>Bacillati</taxon>
        <taxon>Actinomycetota</taxon>
        <taxon>Actinomycetes</taxon>
        <taxon>Nakamurellales</taxon>
        <taxon>Nakamurellaceae</taxon>
        <taxon>Nakamurella</taxon>
    </lineage>
</organism>
<keyword evidence="3" id="KW-1185">Reference proteome</keyword>
<evidence type="ECO:0000313" key="2">
    <source>
        <dbReference type="EMBL" id="SDP47307.1"/>
    </source>
</evidence>
<accession>A0A1H0SZN0</accession>
<keyword evidence="1" id="KW-0732">Signal</keyword>
<dbReference type="InterPro" id="IPR050282">
    <property type="entry name" value="Cycloisomerase_2"/>
</dbReference>
<dbReference type="RefSeq" id="WP_090482883.1">
    <property type="nucleotide sequence ID" value="NZ_LT629710.1"/>
</dbReference>
<evidence type="ECO:0000313" key="3">
    <source>
        <dbReference type="Proteomes" id="UP000198741"/>
    </source>
</evidence>
<dbReference type="EMBL" id="LT629710">
    <property type="protein sequence ID" value="SDP47307.1"/>
    <property type="molecule type" value="Genomic_DNA"/>
</dbReference>
<dbReference type="OrthoDB" id="9790815at2"/>
<reference evidence="2 3" key="1">
    <citation type="submission" date="2016-10" db="EMBL/GenBank/DDBJ databases">
        <authorList>
            <person name="de Groot N.N."/>
        </authorList>
    </citation>
    <scope>NUCLEOTIDE SEQUENCE [LARGE SCALE GENOMIC DNA]</scope>
    <source>
        <strain evidence="3">P4-7,KCTC 19426,CECT 7604</strain>
    </source>
</reference>
<dbReference type="PANTHER" id="PTHR30344:SF1">
    <property type="entry name" value="6-PHOSPHOGLUCONOLACTONASE"/>
    <property type="match status" value="1"/>
</dbReference>
<feature type="chain" id="PRO_5009251621" evidence="1">
    <location>
        <begin position="26"/>
        <end position="376"/>
    </location>
</feature>
<dbReference type="STRING" id="1090615.SAMN04515671_4384"/>
<dbReference type="InterPro" id="IPR011044">
    <property type="entry name" value="Quino_amine_DH_bsu"/>
</dbReference>
<feature type="signal peptide" evidence="1">
    <location>
        <begin position="1"/>
        <end position="25"/>
    </location>
</feature>